<reference evidence="7" key="1">
    <citation type="journal article" date="2019" name="Int. J. Syst. Evol. Microbiol.">
        <title>The Global Catalogue of Microorganisms (GCM) 10K type strain sequencing project: providing services to taxonomists for standard genome sequencing and annotation.</title>
        <authorList>
            <consortium name="The Broad Institute Genomics Platform"/>
            <consortium name="The Broad Institute Genome Sequencing Center for Infectious Disease"/>
            <person name="Wu L."/>
            <person name="Ma J."/>
        </authorList>
    </citation>
    <scope>NUCLEOTIDE SEQUENCE [LARGE SCALE GENOMIC DNA]</scope>
    <source>
        <strain evidence="7">KCTC 42087</strain>
    </source>
</reference>
<comment type="catalytic activity">
    <reaction evidence="1">
        <text>5-amino-6-(5-phospho-D-ribosylamino)uracil + H2O = 5,6-diaminouracil + D-ribose 5-phosphate</text>
        <dbReference type="Rhea" id="RHEA:55020"/>
        <dbReference type="ChEBI" id="CHEBI:15377"/>
        <dbReference type="ChEBI" id="CHEBI:46252"/>
        <dbReference type="ChEBI" id="CHEBI:58453"/>
        <dbReference type="ChEBI" id="CHEBI:78346"/>
    </reaction>
</comment>
<evidence type="ECO:0000313" key="7">
    <source>
        <dbReference type="Proteomes" id="UP001596074"/>
    </source>
</evidence>
<dbReference type="Gene3D" id="1.10.357.40">
    <property type="entry name" value="YbiA-like"/>
    <property type="match status" value="1"/>
</dbReference>
<dbReference type="RefSeq" id="WP_378285265.1">
    <property type="nucleotide sequence ID" value="NZ_JBHSON010000043.1"/>
</dbReference>
<dbReference type="Pfam" id="PF08719">
    <property type="entry name" value="NADAR"/>
    <property type="match status" value="1"/>
</dbReference>
<dbReference type="Pfam" id="PF24644">
    <property type="entry name" value="DUF7638"/>
    <property type="match status" value="1"/>
</dbReference>
<sequence>MTRNRTYRIVDGERIEGTWRPVFVHNWNYHLTDLKIFADGAIHCWDWLDLDGLRAKLESGRIATAIEPGARASAHHLGAWRFDDFRSSLTPEMLLGEVADEIDRLNDRPDSSGRCRQALDRYLETRTEEDRQALRTAYLDIPEHLRVYVLGDMDNKDHPLAVLCTSLGEPLLANRTPGSPPIVTEKMRDQAFAYFTHQTRAEQTFPPHTPADDPETQPTALHITHTVYPSGWPTEPGPHYLQNEYPAPIEISGTTYPTVTHAYWALSTTDAETRDQIRQADRPFNAERLARDAPRAPTWPDSRAAVMATLLRAKFAQHPHLADYLRSTRGRIHYSGTGSTYWTAAGETGRNWTGRLLELIRSEYMIEHMFD</sequence>
<accession>A0ABW1A4E8</accession>
<comment type="caution">
    <text evidence="6">The sequence shown here is derived from an EMBL/GenBank/DDBJ whole genome shotgun (WGS) entry which is preliminary data.</text>
</comment>
<evidence type="ECO:0000256" key="2">
    <source>
        <dbReference type="ARBA" id="ARBA00000751"/>
    </source>
</evidence>
<organism evidence="6 7">
    <name type="scientific">Actinomadura rugatobispora</name>
    <dbReference type="NCBI Taxonomy" id="1994"/>
    <lineage>
        <taxon>Bacteria</taxon>
        <taxon>Bacillati</taxon>
        <taxon>Actinomycetota</taxon>
        <taxon>Actinomycetes</taxon>
        <taxon>Streptosporangiales</taxon>
        <taxon>Thermomonosporaceae</taxon>
        <taxon>Actinomadura</taxon>
    </lineage>
</organism>
<gene>
    <name evidence="6" type="ORF">ACFPZN_28275</name>
</gene>
<dbReference type="CDD" id="cd15457">
    <property type="entry name" value="NADAR"/>
    <property type="match status" value="1"/>
</dbReference>
<dbReference type="InterPro" id="IPR012816">
    <property type="entry name" value="NADAR"/>
</dbReference>
<keyword evidence="7" id="KW-1185">Reference proteome</keyword>
<feature type="domain" description="DUF7638" evidence="4">
    <location>
        <begin position="5"/>
        <end position="109"/>
    </location>
</feature>
<evidence type="ECO:0000259" key="3">
    <source>
        <dbReference type="Pfam" id="PF08719"/>
    </source>
</evidence>
<comment type="catalytic activity">
    <reaction evidence="2">
        <text>2,5-diamino-6-hydroxy-4-(5-phosphoribosylamino)-pyrimidine + H2O = 2,5,6-triamino-4-hydroxypyrimidine + D-ribose 5-phosphate</text>
        <dbReference type="Rhea" id="RHEA:23436"/>
        <dbReference type="ChEBI" id="CHEBI:15377"/>
        <dbReference type="ChEBI" id="CHEBI:58614"/>
        <dbReference type="ChEBI" id="CHEBI:78346"/>
        <dbReference type="ChEBI" id="CHEBI:137796"/>
    </reaction>
</comment>
<protein>
    <submittedName>
        <fullName evidence="6">NADAR family protein</fullName>
    </submittedName>
</protein>
<dbReference type="InterPro" id="IPR056056">
    <property type="entry name" value="DUF7639"/>
</dbReference>
<feature type="domain" description="DUF7639" evidence="5">
    <location>
        <begin position="110"/>
        <end position="203"/>
    </location>
</feature>
<dbReference type="SUPFAM" id="SSF143990">
    <property type="entry name" value="YbiA-like"/>
    <property type="match status" value="1"/>
</dbReference>
<dbReference type="InterPro" id="IPR037238">
    <property type="entry name" value="YbiA-like_sf"/>
</dbReference>
<name>A0ABW1A4E8_9ACTN</name>
<dbReference type="Proteomes" id="UP001596074">
    <property type="component" value="Unassembled WGS sequence"/>
</dbReference>
<feature type="domain" description="NADAR" evidence="3">
    <location>
        <begin position="244"/>
        <end position="363"/>
    </location>
</feature>
<proteinExistence type="predicted"/>
<evidence type="ECO:0000259" key="5">
    <source>
        <dbReference type="Pfam" id="PF24645"/>
    </source>
</evidence>
<dbReference type="Pfam" id="PF24645">
    <property type="entry name" value="DUF7639"/>
    <property type="match status" value="1"/>
</dbReference>
<dbReference type="InterPro" id="IPR056055">
    <property type="entry name" value="DUF7638"/>
</dbReference>
<evidence type="ECO:0000313" key="6">
    <source>
        <dbReference type="EMBL" id="MFC5749537.1"/>
    </source>
</evidence>
<evidence type="ECO:0000259" key="4">
    <source>
        <dbReference type="Pfam" id="PF24644"/>
    </source>
</evidence>
<evidence type="ECO:0000256" key="1">
    <source>
        <dbReference type="ARBA" id="ARBA00000022"/>
    </source>
</evidence>
<dbReference type="EMBL" id="JBHSON010000043">
    <property type="protein sequence ID" value="MFC5749537.1"/>
    <property type="molecule type" value="Genomic_DNA"/>
</dbReference>